<dbReference type="Proteomes" id="UP000005090">
    <property type="component" value="Chromosome"/>
</dbReference>
<accession>H8GLI0</accession>
<sequence>MFDHNQASLWPSELVTIGLLFALKGVGSRAFYRWLTRNCTACFPTLPERTRLFRRLKTHWQWAQLFLAQPRLLGVIDSYGIELIHPIRRGRNPKGWGEPGIFNHRWIVGGKLCLALNHLGQIIGWAWAIANAHDTWFHPIVEVFKDRCVMLADTSFHAAKGDPPNLKICPRVQWNGRMLVETVYSMLTVVSHTKKMRHQTADYFQAHLAMAVAAFNLLIAWDGLPALNDGFVPLSIAGFNL</sequence>
<organism evidence="2 3">
    <name type="scientific">Methylomicrobium album BG8</name>
    <dbReference type="NCBI Taxonomy" id="686340"/>
    <lineage>
        <taxon>Bacteria</taxon>
        <taxon>Pseudomonadati</taxon>
        <taxon>Pseudomonadota</taxon>
        <taxon>Gammaproteobacteria</taxon>
        <taxon>Methylococcales</taxon>
        <taxon>Methylococcaceae</taxon>
        <taxon>Methylomicrobium</taxon>
    </lineage>
</organism>
<dbReference type="AlphaFoldDB" id="H8GLI0"/>
<reference evidence="2 3" key="1">
    <citation type="journal article" date="2013" name="Genome Announc.">
        <title>Genome Sequence of the Obligate Gammaproteobacterial Methanotroph Methylomicrobium album Strain BG8.</title>
        <authorList>
            <person name="Kits K.D."/>
            <person name="Kalyuzhnaya M.G."/>
            <person name="Klotz M.G."/>
            <person name="Jetten M.S."/>
            <person name="Op den Camp H.J."/>
            <person name="Vuilleumier S."/>
            <person name="Bringel F."/>
            <person name="Dispirito A.A."/>
            <person name="Murrell J.C."/>
            <person name="Bruce D."/>
            <person name="Cheng J.F."/>
            <person name="Copeland A."/>
            <person name="Goodwin L."/>
            <person name="Hauser L."/>
            <person name="Lajus A."/>
            <person name="Land M.L."/>
            <person name="Lapidus A."/>
            <person name="Lucas S."/>
            <person name="Medigue C."/>
            <person name="Pitluck S."/>
            <person name="Woyke T."/>
            <person name="Zeytun A."/>
            <person name="Stein L.Y."/>
        </authorList>
    </citation>
    <scope>NUCLEOTIDE SEQUENCE [LARGE SCALE GENOMIC DNA]</scope>
    <source>
        <strain evidence="2 3">BG8</strain>
    </source>
</reference>
<evidence type="ECO:0000256" key="1">
    <source>
        <dbReference type="SAM" id="Phobius"/>
    </source>
</evidence>
<dbReference type="eggNOG" id="COG3039">
    <property type="taxonomic scope" value="Bacteria"/>
</dbReference>
<gene>
    <name evidence="2" type="ORF">Metal_1563</name>
</gene>
<evidence type="ECO:0000313" key="3">
    <source>
        <dbReference type="Proteomes" id="UP000005090"/>
    </source>
</evidence>
<keyword evidence="1" id="KW-0472">Membrane</keyword>
<protein>
    <recommendedName>
        <fullName evidence="4">Transposase family protein</fullName>
    </recommendedName>
</protein>
<name>H8GLI0_METAL</name>
<evidence type="ECO:0008006" key="4">
    <source>
        <dbReference type="Google" id="ProtNLM"/>
    </source>
</evidence>
<dbReference type="HOGENOM" id="CLU_100560_0_0_6"/>
<proteinExistence type="predicted"/>
<dbReference type="RefSeq" id="WP_005371132.1">
    <property type="nucleotide sequence ID" value="NZ_CM001475.1"/>
</dbReference>
<keyword evidence="1" id="KW-0812">Transmembrane</keyword>
<evidence type="ECO:0000313" key="2">
    <source>
        <dbReference type="EMBL" id="EIC29345.1"/>
    </source>
</evidence>
<keyword evidence="3" id="KW-1185">Reference proteome</keyword>
<feature type="transmembrane region" description="Helical" evidence="1">
    <location>
        <begin position="203"/>
        <end position="221"/>
    </location>
</feature>
<keyword evidence="1" id="KW-1133">Transmembrane helix</keyword>
<dbReference type="EMBL" id="CM001475">
    <property type="protein sequence ID" value="EIC29345.1"/>
    <property type="molecule type" value="Genomic_DNA"/>
</dbReference>